<dbReference type="InterPro" id="IPR054691">
    <property type="entry name" value="LeuA/HCS_post-cat"/>
</dbReference>
<gene>
    <name evidence="11" type="ORF">TST_1259</name>
</gene>
<dbReference type="InterPro" id="IPR005675">
    <property type="entry name" value="Citramal_synthase"/>
</dbReference>
<dbReference type="InterPro" id="IPR036230">
    <property type="entry name" value="LeuA_allosteric_dom_sf"/>
</dbReference>
<dbReference type="Proteomes" id="UP000063234">
    <property type="component" value="Chromosome"/>
</dbReference>
<dbReference type="Pfam" id="PF00682">
    <property type="entry name" value="HMGL-like"/>
    <property type="match status" value="1"/>
</dbReference>
<dbReference type="GO" id="GO:0043714">
    <property type="term" value="F:(R)-citramalate synthase activity"/>
    <property type="evidence" value="ECO:0007669"/>
    <property type="project" value="UniProtKB-UniRule"/>
</dbReference>
<dbReference type="SUPFAM" id="SSF51569">
    <property type="entry name" value="Aldolase"/>
    <property type="match status" value="1"/>
</dbReference>
<dbReference type="EMBL" id="AP013035">
    <property type="protein sequence ID" value="BAT72046.1"/>
    <property type="molecule type" value="Genomic_DNA"/>
</dbReference>
<keyword evidence="3" id="KW-0028">Amino-acid biosynthesis</keyword>
<keyword evidence="11" id="KW-0012">Acyltransferase</keyword>
<sequence>MVKIYDTTLRDGTQAEEISFSSTDKLLIAEKLDELGIHYIEGGWPGSNPKDMEFFELAKRLNLKNAKISAFGSTRRANVSVEKDQNVIALLKAETEVVAIFGKSWDMHVTDALKCSLDDNLKMIYDTVSFMKKHGREVIYDAEHFFDGYKRSPEYALKTIKAAEEAGADVICLCDTNGGSLPFEIAEIVTEVKKHVSTPLGIHCHNDTECAVANSIMAVKCGVVHVQGTMNGFGERCGNANLCSIIPNLMLKMGIECIPKENLRRLTNISRFIYEIANLKPWTHQPYVGKAAFAHKGGVHVSAVMRKPETYEHIDPELVGNQRRVLVSDLSGRSNIVYKAKEFGLDLDSKDPLVQEVLEKLKALEHQGYQFEGAEASFEILIKKTMKKFKPYFDLKGFRVIVEKRGRDDQPLSEATIKIETPVGAKHTAAEGNGPVNALDTALRKALEEFYPNLKEMQLVDYKVRILDEYAGTAAKVRVLIESTDGRRRWGTVGVHENVIEASWQALVDSIEYKLMKDEEEGRQIVNSDVKEE</sequence>
<dbReference type="UniPathway" id="UPA00047">
    <property type="reaction ID" value="UER00066"/>
</dbReference>
<accession>A0A0S3QUP1</accession>
<dbReference type="KEGG" id="ttk:TST_1259"/>
<evidence type="ECO:0000259" key="10">
    <source>
        <dbReference type="PROSITE" id="PS50991"/>
    </source>
</evidence>
<proteinExistence type="inferred from homology"/>
<evidence type="ECO:0000256" key="9">
    <source>
        <dbReference type="RuleBase" id="RU003523"/>
    </source>
</evidence>
<dbReference type="PATRIC" id="fig|1298851.3.peg.1333"/>
<dbReference type="STRING" id="1298851.TST_1259"/>
<dbReference type="EC" id="2.3.3.21" evidence="8"/>
<evidence type="ECO:0000256" key="8">
    <source>
        <dbReference type="NCBIfam" id="TIGR00977"/>
    </source>
</evidence>
<dbReference type="Pfam" id="PF08502">
    <property type="entry name" value="LeuA_dimer"/>
    <property type="match status" value="1"/>
</dbReference>
<evidence type="ECO:0000256" key="3">
    <source>
        <dbReference type="ARBA" id="ARBA00022605"/>
    </source>
</evidence>
<dbReference type="InterPro" id="IPR013709">
    <property type="entry name" value="2-isopropylmalate_synth_dimer"/>
</dbReference>
<feature type="domain" description="Pyruvate carboxyltransferase" evidence="10">
    <location>
        <begin position="2"/>
        <end position="267"/>
    </location>
</feature>
<keyword evidence="4" id="KW-0412">Isoleucine biosynthesis</keyword>
<protein>
    <recommendedName>
        <fullName evidence="8">Citramalate synthase</fullName>
        <ecNumber evidence="8">2.3.3.21</ecNumber>
    </recommendedName>
</protein>
<dbReference type="PANTHER" id="PTHR43538">
    <property type="entry name" value="ALPHA-IPM SYNTHASE/HOMOCITRATE SYNTHASE"/>
    <property type="match status" value="1"/>
</dbReference>
<evidence type="ECO:0000313" key="12">
    <source>
        <dbReference type="Proteomes" id="UP000063234"/>
    </source>
</evidence>
<comment type="similarity">
    <text evidence="2 9">Belongs to the alpha-IPM synthase/homocitrate synthase family.</text>
</comment>
<organism evidence="11 12">
    <name type="scientific">Thermosulfidibacter takaii (strain DSM 17441 / JCM 13301 / NBRC 103674 / ABI70S6)</name>
    <dbReference type="NCBI Taxonomy" id="1298851"/>
    <lineage>
        <taxon>Bacteria</taxon>
        <taxon>Pseudomonadati</taxon>
        <taxon>Thermosulfidibacterota</taxon>
        <taxon>Thermosulfidibacteria</taxon>
        <taxon>Thermosulfidibacterales</taxon>
        <taxon>Thermosulfidibacteraceae</taxon>
    </lineage>
</organism>
<evidence type="ECO:0000256" key="5">
    <source>
        <dbReference type="ARBA" id="ARBA00022679"/>
    </source>
</evidence>
<dbReference type="InterPro" id="IPR000891">
    <property type="entry name" value="PYR_CT"/>
</dbReference>
<dbReference type="Gene3D" id="3.30.160.270">
    <property type="match status" value="1"/>
</dbReference>
<dbReference type="PROSITE" id="PS50991">
    <property type="entry name" value="PYR_CT"/>
    <property type="match status" value="1"/>
</dbReference>
<evidence type="ECO:0000256" key="2">
    <source>
        <dbReference type="ARBA" id="ARBA00006154"/>
    </source>
</evidence>
<dbReference type="Gene3D" id="1.10.238.260">
    <property type="match status" value="1"/>
</dbReference>
<dbReference type="AlphaFoldDB" id="A0A0S3QUP1"/>
<dbReference type="PROSITE" id="PS00815">
    <property type="entry name" value="AIPM_HOMOCIT_SYNTH_1"/>
    <property type="match status" value="1"/>
</dbReference>
<evidence type="ECO:0000256" key="6">
    <source>
        <dbReference type="ARBA" id="ARBA00023304"/>
    </source>
</evidence>
<dbReference type="SMART" id="SM00917">
    <property type="entry name" value="LeuA_dimer"/>
    <property type="match status" value="1"/>
</dbReference>
<dbReference type="RefSeq" id="WP_068550043.1">
    <property type="nucleotide sequence ID" value="NZ_AP013035.1"/>
</dbReference>
<comment type="pathway">
    <text evidence="1">Amino-acid biosynthesis; L-isoleucine biosynthesis; 2-oxobutanoate from pyruvate: step 1/3.</text>
</comment>
<dbReference type="InterPro" id="IPR002034">
    <property type="entry name" value="AIPM/Hcit_synth_CS"/>
</dbReference>
<dbReference type="CDD" id="cd07941">
    <property type="entry name" value="DRE_TIM_LeuA3"/>
    <property type="match status" value="1"/>
</dbReference>
<dbReference type="Gene3D" id="3.20.20.70">
    <property type="entry name" value="Aldolase class I"/>
    <property type="match status" value="1"/>
</dbReference>
<dbReference type="Pfam" id="PF22617">
    <property type="entry name" value="HCS_D2"/>
    <property type="match status" value="1"/>
</dbReference>
<reference evidence="12" key="1">
    <citation type="journal article" date="2018" name="Science">
        <title>A primordial and reversible TCA cycle in a facultatively chemolithoautotrophic thermophile.</title>
        <authorList>
            <person name="Nunoura T."/>
            <person name="Chikaraishi Y."/>
            <person name="Izaki R."/>
            <person name="Suwa T."/>
            <person name="Sato T."/>
            <person name="Harada T."/>
            <person name="Mori K."/>
            <person name="Kato Y."/>
            <person name="Miyazaki M."/>
            <person name="Shimamura S."/>
            <person name="Yanagawa K."/>
            <person name="Shuto A."/>
            <person name="Ohkouchi N."/>
            <person name="Fujita N."/>
            <person name="Takaki Y."/>
            <person name="Atomi H."/>
            <person name="Takai K."/>
        </authorList>
    </citation>
    <scope>NUCLEOTIDE SEQUENCE [LARGE SCALE GENOMIC DNA]</scope>
    <source>
        <strain evidence="12">DSM 17441 / JCM 13301 / NBRC 103674 / ABI70S6</strain>
    </source>
</reference>
<evidence type="ECO:0000256" key="7">
    <source>
        <dbReference type="ARBA" id="ARBA00048263"/>
    </source>
</evidence>
<dbReference type="GO" id="GO:0003852">
    <property type="term" value="F:2-isopropylmalate synthase activity"/>
    <property type="evidence" value="ECO:0007669"/>
    <property type="project" value="InterPro"/>
</dbReference>
<evidence type="ECO:0000256" key="4">
    <source>
        <dbReference type="ARBA" id="ARBA00022624"/>
    </source>
</evidence>
<dbReference type="GO" id="GO:0009097">
    <property type="term" value="P:isoleucine biosynthetic process"/>
    <property type="evidence" value="ECO:0007669"/>
    <property type="project" value="UniProtKB-UniRule"/>
</dbReference>
<evidence type="ECO:0000313" key="11">
    <source>
        <dbReference type="EMBL" id="BAT72046.1"/>
    </source>
</evidence>
<comment type="catalytic activity">
    <reaction evidence="7">
        <text>pyruvate + acetyl-CoA + H2O = (3R)-citramalate + CoA + H(+)</text>
        <dbReference type="Rhea" id="RHEA:19045"/>
        <dbReference type="ChEBI" id="CHEBI:15361"/>
        <dbReference type="ChEBI" id="CHEBI:15377"/>
        <dbReference type="ChEBI" id="CHEBI:15378"/>
        <dbReference type="ChEBI" id="CHEBI:30934"/>
        <dbReference type="ChEBI" id="CHEBI:57287"/>
        <dbReference type="ChEBI" id="CHEBI:57288"/>
        <dbReference type="EC" id="2.3.3.21"/>
    </reaction>
</comment>
<keyword evidence="5 9" id="KW-0808">Transferase</keyword>
<dbReference type="NCBIfam" id="TIGR00977">
    <property type="entry name" value="citramal_synth"/>
    <property type="match status" value="1"/>
</dbReference>
<evidence type="ECO:0000256" key="1">
    <source>
        <dbReference type="ARBA" id="ARBA00004743"/>
    </source>
</evidence>
<keyword evidence="12" id="KW-1185">Reference proteome</keyword>
<dbReference type="GO" id="GO:0009098">
    <property type="term" value="P:L-leucine biosynthetic process"/>
    <property type="evidence" value="ECO:0007669"/>
    <property type="project" value="InterPro"/>
</dbReference>
<dbReference type="PANTHER" id="PTHR43538:SF1">
    <property type="entry name" value="(R)-CITRAMALATE SYNTHASE"/>
    <property type="match status" value="1"/>
</dbReference>
<keyword evidence="6" id="KW-0100">Branched-chain amino acid biosynthesis</keyword>
<dbReference type="OrthoDB" id="9804858at2"/>
<dbReference type="SUPFAM" id="SSF110921">
    <property type="entry name" value="2-isopropylmalate synthase LeuA, allosteric (dimerisation) domain"/>
    <property type="match status" value="1"/>
</dbReference>
<dbReference type="InterPro" id="IPR013785">
    <property type="entry name" value="Aldolase_TIM"/>
</dbReference>
<name>A0A0S3QUP1_THET7</name>